<dbReference type="Gene3D" id="1.20.140.40">
    <property type="entry name" value="Invertase/pectin methylesterase inhibitor family protein"/>
    <property type="match status" value="1"/>
</dbReference>
<evidence type="ECO:0000313" key="7">
    <source>
        <dbReference type="Proteomes" id="UP000325577"/>
    </source>
</evidence>
<dbReference type="GO" id="GO:0004857">
    <property type="term" value="F:enzyme inhibitor activity"/>
    <property type="evidence" value="ECO:0007669"/>
    <property type="project" value="InterPro"/>
</dbReference>
<evidence type="ECO:0000256" key="4">
    <source>
        <dbReference type="SAM" id="SignalP"/>
    </source>
</evidence>
<dbReference type="PANTHER" id="PTHR36710:SF18">
    <property type="entry name" value="PECTINESTERASE INHIBITOR 5-RELATED"/>
    <property type="match status" value="1"/>
</dbReference>
<reference evidence="6 7" key="1">
    <citation type="submission" date="2019-09" db="EMBL/GenBank/DDBJ databases">
        <title>A chromosome-level genome assembly of the Chinese tupelo Nyssa sinensis.</title>
        <authorList>
            <person name="Yang X."/>
            <person name="Kang M."/>
            <person name="Yang Y."/>
            <person name="Xiong H."/>
            <person name="Wang M."/>
            <person name="Zhang Z."/>
            <person name="Wang Z."/>
            <person name="Wu H."/>
            <person name="Ma T."/>
            <person name="Liu J."/>
            <person name="Xi Z."/>
        </authorList>
    </citation>
    <scope>NUCLEOTIDE SEQUENCE [LARGE SCALE GENOMIC DNA]</scope>
    <source>
        <strain evidence="6">J267</strain>
        <tissue evidence="6">Leaf</tissue>
    </source>
</reference>
<accession>A0A5J5AKP9</accession>
<name>A0A5J5AKP9_9ASTE</name>
<evidence type="ECO:0000256" key="1">
    <source>
        <dbReference type="ARBA" id="ARBA00022729"/>
    </source>
</evidence>
<dbReference type="SMART" id="SM00856">
    <property type="entry name" value="PMEI"/>
    <property type="match status" value="1"/>
</dbReference>
<dbReference type="Pfam" id="PF04043">
    <property type="entry name" value="PMEI"/>
    <property type="match status" value="1"/>
</dbReference>
<comment type="similarity">
    <text evidence="3">Belongs to the PMEI family.</text>
</comment>
<sequence>METFHRLFFISFFSIIIFNSANAISVRRDVSNPPPSSKPSMNSYQIFKVPKTKSVDPALKKICDSTDYSALCISSITPYLNGKTDTISVLEMAMKASTNQTKMAISKITKLVGSPATPPQTVSILNDCKDSYNDALENFQYAMGALPDRDIGTMNSMLSASITDYGDCEDAFAEQTSPLADYSEKLMHMVDNCLAIVSLAQMVFHVIQYCIPYND</sequence>
<dbReference type="FunFam" id="1.20.140.40:FF:000003">
    <property type="entry name" value="Invertase/pectin methylesterase inhibitor family protein"/>
    <property type="match status" value="1"/>
</dbReference>
<keyword evidence="2" id="KW-1015">Disulfide bond</keyword>
<dbReference type="InterPro" id="IPR052421">
    <property type="entry name" value="PCW_Enzyme_Inhibitor"/>
</dbReference>
<proteinExistence type="inferred from homology"/>
<evidence type="ECO:0000313" key="6">
    <source>
        <dbReference type="EMBL" id="KAA8531230.1"/>
    </source>
</evidence>
<keyword evidence="1 4" id="KW-0732">Signal</keyword>
<dbReference type="InterPro" id="IPR006501">
    <property type="entry name" value="Pectinesterase_inhib_dom"/>
</dbReference>
<feature type="domain" description="Pectinesterase inhibitor" evidence="5">
    <location>
        <begin position="54"/>
        <end position="196"/>
    </location>
</feature>
<organism evidence="6 7">
    <name type="scientific">Nyssa sinensis</name>
    <dbReference type="NCBI Taxonomy" id="561372"/>
    <lineage>
        <taxon>Eukaryota</taxon>
        <taxon>Viridiplantae</taxon>
        <taxon>Streptophyta</taxon>
        <taxon>Embryophyta</taxon>
        <taxon>Tracheophyta</taxon>
        <taxon>Spermatophyta</taxon>
        <taxon>Magnoliopsida</taxon>
        <taxon>eudicotyledons</taxon>
        <taxon>Gunneridae</taxon>
        <taxon>Pentapetalae</taxon>
        <taxon>asterids</taxon>
        <taxon>Cornales</taxon>
        <taxon>Nyssaceae</taxon>
        <taxon>Nyssa</taxon>
    </lineage>
</organism>
<feature type="chain" id="PRO_5023842551" description="Pectinesterase inhibitor domain-containing protein" evidence="4">
    <location>
        <begin position="24"/>
        <end position="215"/>
    </location>
</feature>
<gene>
    <name evidence="6" type="ORF">F0562_005856</name>
</gene>
<dbReference type="InterPro" id="IPR035513">
    <property type="entry name" value="Invertase/methylesterase_inhib"/>
</dbReference>
<dbReference type="AlphaFoldDB" id="A0A5J5AKP9"/>
<dbReference type="Proteomes" id="UP000325577">
    <property type="component" value="Linkage Group LG2"/>
</dbReference>
<dbReference type="EMBL" id="CM018043">
    <property type="protein sequence ID" value="KAA8531230.1"/>
    <property type="molecule type" value="Genomic_DNA"/>
</dbReference>
<evidence type="ECO:0000256" key="2">
    <source>
        <dbReference type="ARBA" id="ARBA00023157"/>
    </source>
</evidence>
<evidence type="ECO:0000256" key="3">
    <source>
        <dbReference type="ARBA" id="ARBA00038471"/>
    </source>
</evidence>
<dbReference type="CDD" id="cd15800">
    <property type="entry name" value="PMEI-like_2"/>
    <property type="match status" value="1"/>
</dbReference>
<dbReference type="OrthoDB" id="770764at2759"/>
<keyword evidence="7" id="KW-1185">Reference proteome</keyword>
<dbReference type="SUPFAM" id="SSF101148">
    <property type="entry name" value="Plant invertase/pectin methylesterase inhibitor"/>
    <property type="match status" value="1"/>
</dbReference>
<dbReference type="NCBIfam" id="TIGR01614">
    <property type="entry name" value="PME_inhib"/>
    <property type="match status" value="1"/>
</dbReference>
<evidence type="ECO:0000259" key="5">
    <source>
        <dbReference type="SMART" id="SM00856"/>
    </source>
</evidence>
<protein>
    <recommendedName>
        <fullName evidence="5">Pectinesterase inhibitor domain-containing protein</fullName>
    </recommendedName>
</protein>
<feature type="signal peptide" evidence="4">
    <location>
        <begin position="1"/>
        <end position="23"/>
    </location>
</feature>
<dbReference type="PANTHER" id="PTHR36710">
    <property type="entry name" value="PECTINESTERASE INHIBITOR-LIKE"/>
    <property type="match status" value="1"/>
</dbReference>